<proteinExistence type="predicted"/>
<evidence type="ECO:0000313" key="1">
    <source>
        <dbReference type="EMBL" id="ECT8651747.1"/>
    </source>
</evidence>
<gene>
    <name evidence="1" type="ORF">B1075_13835</name>
</gene>
<dbReference type="Gene3D" id="1.10.260.40">
    <property type="entry name" value="lambda repressor-like DNA-binding domains"/>
    <property type="match status" value="2"/>
</dbReference>
<dbReference type="GO" id="GO:0006355">
    <property type="term" value="P:regulation of DNA-templated transcription"/>
    <property type="evidence" value="ECO:0007669"/>
    <property type="project" value="InterPro"/>
</dbReference>
<comment type="caution">
    <text evidence="1">The sequence shown here is derived from an EMBL/GenBank/DDBJ whole genome shotgun (WGS) entry which is preliminary data.</text>
</comment>
<dbReference type="InterPro" id="IPR010982">
    <property type="entry name" value="Lambda_DNA-bd_dom_sf"/>
</dbReference>
<sequence>MAYQAKRHQPNNHRGYLPMENAIARKLDPPEINPIEIESVLLNRLASVGQKSYAEHMGISESTVSRRKAEGYFCKESVLLNRLASVGQKSYAEHMGISESTVSRRKAEGYFCNMAKELAFLGIQAAPPEAVLVSRNYLTAVEILADAGLKAERARPDALGWD</sequence>
<dbReference type="EMBL" id="AAKOCZ010000007">
    <property type="protein sequence ID" value="ECT8651747.1"/>
    <property type="molecule type" value="Genomic_DNA"/>
</dbReference>
<dbReference type="AlphaFoldDB" id="A0A603BFV3"/>
<dbReference type="Pfam" id="PF05269">
    <property type="entry name" value="Phage_CII"/>
    <property type="match status" value="2"/>
</dbReference>
<accession>A0A603BFV3</accession>
<organism evidence="1">
    <name type="scientific">Salmonella enterica subsp. salamae serovar 50:b:z6</name>
    <dbReference type="NCBI Taxonomy" id="1967621"/>
    <lineage>
        <taxon>Bacteria</taxon>
        <taxon>Pseudomonadati</taxon>
        <taxon>Pseudomonadota</taxon>
        <taxon>Gammaproteobacteria</taxon>
        <taxon>Enterobacterales</taxon>
        <taxon>Enterobacteriaceae</taxon>
        <taxon>Salmonella</taxon>
    </lineage>
</organism>
<dbReference type="InterPro" id="IPR007933">
    <property type="entry name" value="Transcrpt_activ_CII"/>
</dbReference>
<dbReference type="SUPFAM" id="SSF47413">
    <property type="entry name" value="lambda repressor-like DNA-binding domains"/>
    <property type="match status" value="2"/>
</dbReference>
<name>A0A603BFV3_SALER</name>
<protein>
    <submittedName>
        <fullName evidence="1">Uncharacterized protein</fullName>
    </submittedName>
</protein>
<dbReference type="GO" id="GO:0003677">
    <property type="term" value="F:DNA binding"/>
    <property type="evidence" value="ECO:0007669"/>
    <property type="project" value="InterPro"/>
</dbReference>
<reference evidence="1" key="1">
    <citation type="submission" date="2018-07" db="EMBL/GenBank/DDBJ databases">
        <authorList>
            <consortium name="PulseNet: The National Subtyping Network for Foodborne Disease Surveillance"/>
            <person name="Tarr C.L."/>
            <person name="Trees E."/>
            <person name="Katz L.S."/>
            <person name="Carleton-Romer H.A."/>
            <person name="Stroika S."/>
            <person name="Kucerova Z."/>
            <person name="Roache K.F."/>
            <person name="Sabol A.L."/>
            <person name="Besser J."/>
            <person name="Gerner-Smidt P."/>
        </authorList>
    </citation>
    <scope>NUCLEOTIDE SEQUENCE</scope>
    <source>
        <strain evidence="1">PNUSAS008102</strain>
    </source>
</reference>